<feature type="compositionally biased region" description="Acidic residues" evidence="1">
    <location>
        <begin position="84"/>
        <end position="94"/>
    </location>
</feature>
<evidence type="ECO:0000313" key="3">
    <source>
        <dbReference type="Proteomes" id="UP000031443"/>
    </source>
</evidence>
<evidence type="ECO:0000256" key="1">
    <source>
        <dbReference type="SAM" id="MobiDB-lite"/>
    </source>
</evidence>
<proteinExistence type="predicted"/>
<sequence length="154" mass="16520">MTAESVPSGSVGPFRPHPVVQEHYPMLTQLNTAAAAVSSSLDNSSVSESSSLLEFKDPTSTAKSLVDTSAGLETADSRLNPENEVVDEEVELEDDVERTAGLSAVSQDLFSTLEVSSQSQQFVSGKHHAGEESPDVAFRGTPYTLTEHLREIKK</sequence>
<feature type="compositionally biased region" description="Low complexity" evidence="1">
    <location>
        <begin position="35"/>
        <end position="53"/>
    </location>
</feature>
<feature type="region of interest" description="Disordered" evidence="1">
    <location>
        <begin position="35"/>
        <end position="94"/>
    </location>
</feature>
<reference evidence="3" key="1">
    <citation type="journal article" date="2013" name="Nat. Genet.">
        <title>The draft genomes of soft-shell turtle and green sea turtle yield insights into the development and evolution of the turtle-specific body plan.</title>
        <authorList>
            <person name="Wang Z."/>
            <person name="Pascual-Anaya J."/>
            <person name="Zadissa A."/>
            <person name="Li W."/>
            <person name="Niimura Y."/>
            <person name="Huang Z."/>
            <person name="Li C."/>
            <person name="White S."/>
            <person name="Xiong Z."/>
            <person name="Fang D."/>
            <person name="Wang B."/>
            <person name="Ming Y."/>
            <person name="Chen Y."/>
            <person name="Zheng Y."/>
            <person name="Kuraku S."/>
            <person name="Pignatelli M."/>
            <person name="Herrero J."/>
            <person name="Beal K."/>
            <person name="Nozawa M."/>
            <person name="Li Q."/>
            <person name="Wang J."/>
            <person name="Zhang H."/>
            <person name="Yu L."/>
            <person name="Shigenobu S."/>
            <person name="Wang J."/>
            <person name="Liu J."/>
            <person name="Flicek P."/>
            <person name="Searle S."/>
            <person name="Wang J."/>
            <person name="Kuratani S."/>
            <person name="Yin Y."/>
            <person name="Aken B."/>
            <person name="Zhang G."/>
            <person name="Irie N."/>
        </authorList>
    </citation>
    <scope>NUCLEOTIDE SEQUENCE [LARGE SCALE GENOMIC DNA]</scope>
</reference>
<protein>
    <submittedName>
        <fullName evidence="2">Uncharacterized protein</fullName>
    </submittedName>
</protein>
<dbReference type="Proteomes" id="UP000031443">
    <property type="component" value="Unassembled WGS sequence"/>
</dbReference>
<dbReference type="AlphaFoldDB" id="M7BFF7"/>
<keyword evidence="3" id="KW-1185">Reference proteome</keyword>
<name>M7BFF7_CHEMY</name>
<gene>
    <name evidence="2" type="ORF">UY3_06900</name>
</gene>
<accession>M7BFF7</accession>
<feature type="compositionally biased region" description="Polar residues" evidence="1">
    <location>
        <begin position="58"/>
        <end position="67"/>
    </location>
</feature>
<dbReference type="EMBL" id="KB527134">
    <property type="protein sequence ID" value="EMP35934.1"/>
    <property type="molecule type" value="Genomic_DNA"/>
</dbReference>
<evidence type="ECO:0000313" key="2">
    <source>
        <dbReference type="EMBL" id="EMP35934.1"/>
    </source>
</evidence>
<organism evidence="2 3">
    <name type="scientific">Chelonia mydas</name>
    <name type="common">Green sea-turtle</name>
    <name type="synonym">Chelonia agassizi</name>
    <dbReference type="NCBI Taxonomy" id="8469"/>
    <lineage>
        <taxon>Eukaryota</taxon>
        <taxon>Metazoa</taxon>
        <taxon>Chordata</taxon>
        <taxon>Craniata</taxon>
        <taxon>Vertebrata</taxon>
        <taxon>Euteleostomi</taxon>
        <taxon>Archelosauria</taxon>
        <taxon>Testudinata</taxon>
        <taxon>Testudines</taxon>
        <taxon>Cryptodira</taxon>
        <taxon>Durocryptodira</taxon>
        <taxon>Americhelydia</taxon>
        <taxon>Chelonioidea</taxon>
        <taxon>Cheloniidae</taxon>
        <taxon>Chelonia</taxon>
    </lineage>
</organism>